<dbReference type="Gene3D" id="3.40.800.10">
    <property type="entry name" value="Ureohydrolase domain"/>
    <property type="match status" value="1"/>
</dbReference>
<evidence type="ECO:0000256" key="3">
    <source>
        <dbReference type="ARBA" id="ARBA00022801"/>
    </source>
</evidence>
<dbReference type="PANTHER" id="PTHR11358">
    <property type="entry name" value="ARGINASE/AGMATINASE"/>
    <property type="match status" value="1"/>
</dbReference>
<dbReference type="RefSeq" id="WP_340274280.1">
    <property type="nucleotide sequence ID" value="NZ_JBAKIA010000005.1"/>
</dbReference>
<dbReference type="GO" id="GO:0008783">
    <property type="term" value="F:agmatinase activity"/>
    <property type="evidence" value="ECO:0007669"/>
    <property type="project" value="UniProtKB-EC"/>
</dbReference>
<dbReference type="InterPro" id="IPR006035">
    <property type="entry name" value="Ureohydrolase"/>
</dbReference>
<dbReference type="Pfam" id="PF00491">
    <property type="entry name" value="Arginase"/>
    <property type="match status" value="1"/>
</dbReference>
<dbReference type="InterPro" id="IPR005925">
    <property type="entry name" value="Agmatinase-rel"/>
</dbReference>
<evidence type="ECO:0000256" key="2">
    <source>
        <dbReference type="ARBA" id="ARBA00022723"/>
    </source>
</evidence>
<dbReference type="InterPro" id="IPR020855">
    <property type="entry name" value="Ureohydrolase_Mn_BS"/>
</dbReference>
<evidence type="ECO:0000313" key="6">
    <source>
        <dbReference type="Proteomes" id="UP001385499"/>
    </source>
</evidence>
<evidence type="ECO:0000256" key="4">
    <source>
        <dbReference type="RuleBase" id="RU003684"/>
    </source>
</evidence>
<keyword evidence="6" id="KW-1185">Reference proteome</keyword>
<dbReference type="InterPro" id="IPR023696">
    <property type="entry name" value="Ureohydrolase_dom_sf"/>
</dbReference>
<dbReference type="EC" id="3.5.3.11" evidence="5"/>
<reference evidence="5 6" key="1">
    <citation type="submission" date="2024-02" db="EMBL/GenBank/DDBJ databases">
        <title>Roseibium algae sp. nov., isolated from marine alga (Grateloupia sp.), showing potential in myo-inositol conversion.</title>
        <authorList>
            <person name="Wang Y."/>
        </authorList>
    </citation>
    <scope>NUCLEOTIDE SEQUENCE [LARGE SCALE GENOMIC DNA]</scope>
    <source>
        <strain evidence="5 6">H3510</strain>
    </source>
</reference>
<dbReference type="EMBL" id="JBAKIA010000005">
    <property type="protein sequence ID" value="MEJ8474535.1"/>
    <property type="molecule type" value="Genomic_DNA"/>
</dbReference>
<dbReference type="NCBIfam" id="NF002564">
    <property type="entry name" value="PRK02190.1"/>
    <property type="match status" value="1"/>
</dbReference>
<dbReference type="PROSITE" id="PS01053">
    <property type="entry name" value="ARGINASE_1"/>
    <property type="match status" value="1"/>
</dbReference>
<organism evidence="5 6">
    <name type="scientific">Roseibium algae</name>
    <dbReference type="NCBI Taxonomy" id="3123038"/>
    <lineage>
        <taxon>Bacteria</taxon>
        <taxon>Pseudomonadati</taxon>
        <taxon>Pseudomonadota</taxon>
        <taxon>Alphaproteobacteria</taxon>
        <taxon>Hyphomicrobiales</taxon>
        <taxon>Stappiaceae</taxon>
        <taxon>Roseibium</taxon>
    </lineage>
</organism>
<dbReference type="CDD" id="cd11592">
    <property type="entry name" value="Agmatinase_PAH"/>
    <property type="match status" value="1"/>
</dbReference>
<keyword evidence="2" id="KW-0479">Metal-binding</keyword>
<comment type="similarity">
    <text evidence="1">Belongs to the arginase family. Agmatinase subfamily.</text>
</comment>
<accession>A0ABU8TK40</accession>
<proteinExistence type="inferred from homology"/>
<comment type="caution">
    <text evidence="5">The sequence shown here is derived from an EMBL/GenBank/DDBJ whole genome shotgun (WGS) entry which is preliminary data.</text>
</comment>
<dbReference type="SUPFAM" id="SSF52768">
    <property type="entry name" value="Arginase/deacetylase"/>
    <property type="match status" value="1"/>
</dbReference>
<name>A0ABU8TK40_9HYPH</name>
<dbReference type="Proteomes" id="UP001385499">
    <property type="component" value="Unassembled WGS sequence"/>
</dbReference>
<protein>
    <submittedName>
        <fullName evidence="5">Agmatinase</fullName>
        <ecNumber evidence="5">3.5.3.11</ecNumber>
    </submittedName>
</protein>
<gene>
    <name evidence="5" type="primary">speB</name>
    <name evidence="5" type="ORF">V6575_10590</name>
</gene>
<keyword evidence="3 4" id="KW-0378">Hydrolase</keyword>
<dbReference type="PROSITE" id="PS51409">
    <property type="entry name" value="ARGINASE_2"/>
    <property type="match status" value="1"/>
</dbReference>
<evidence type="ECO:0000313" key="5">
    <source>
        <dbReference type="EMBL" id="MEJ8474535.1"/>
    </source>
</evidence>
<dbReference type="PANTHER" id="PTHR11358:SF26">
    <property type="entry name" value="GUANIDINO ACID HYDROLASE, MITOCHONDRIAL"/>
    <property type="match status" value="1"/>
</dbReference>
<sequence length="322" mass="34809">MDTKYPRPTDNAFLGTSLKGGSHEPTYGGVLSFMRRRYTRDLTGVDAAVLGIPFDASVSNRPGARFGPQAVRRASAIFDGDPQYPFNADPFEELAVVDYGDCSFDYGRNTDIPGFIEAQAREILEQDVHLFSIGGDHFVTYPLLKAHAAKHGPLALVQFDAHQDTWDDQGDRIDHGTFVGRAVREGLIDPEKSIQVGIRTHAPETCGLEILSGEEVEQLGVNGVVELITDRVGDAKAYMTFDIDCLDPAFAPGTGTPVAGGLSSREALMILRRLGDLDFVGGDVVEVAPAYDHADITAIAGATVAQHYFGLLAEKRIEAREG</sequence>
<dbReference type="PIRSF" id="PIRSF036979">
    <property type="entry name" value="Arginase"/>
    <property type="match status" value="1"/>
</dbReference>
<dbReference type="NCBIfam" id="TIGR01230">
    <property type="entry name" value="agmatinase"/>
    <property type="match status" value="1"/>
</dbReference>
<evidence type="ECO:0000256" key="1">
    <source>
        <dbReference type="ARBA" id="ARBA00009227"/>
    </source>
</evidence>